<name>A2FWH3_TRIV3</name>
<dbReference type="AlphaFoldDB" id="A2FWH3"/>
<proteinExistence type="predicted"/>
<evidence type="ECO:0000313" key="2">
    <source>
        <dbReference type="EMBL" id="EAX90743.1"/>
    </source>
</evidence>
<evidence type="ECO:0000313" key="3">
    <source>
        <dbReference type="Proteomes" id="UP000001542"/>
    </source>
</evidence>
<reference evidence="2" key="1">
    <citation type="submission" date="2006-10" db="EMBL/GenBank/DDBJ databases">
        <authorList>
            <person name="Amadeo P."/>
            <person name="Zhao Q."/>
            <person name="Wortman J."/>
            <person name="Fraser-Liggett C."/>
            <person name="Carlton J."/>
        </authorList>
    </citation>
    <scope>NUCLEOTIDE SEQUENCE</scope>
    <source>
        <strain evidence="2">G3</strain>
    </source>
</reference>
<dbReference type="Proteomes" id="UP000001542">
    <property type="component" value="Unassembled WGS sequence"/>
</dbReference>
<dbReference type="KEGG" id="tva:4748431"/>
<evidence type="ECO:0008006" key="4">
    <source>
        <dbReference type="Google" id="ProtNLM"/>
    </source>
</evidence>
<dbReference type="VEuPathDB" id="TrichDB:TVAG_092160"/>
<dbReference type="OrthoDB" id="10555056at2759"/>
<keyword evidence="1" id="KW-0175">Coiled coil</keyword>
<dbReference type="InParanoid" id="A2FWH3"/>
<gene>
    <name evidence="2" type="ORF">TVAG_092160</name>
</gene>
<accession>A2FWH3</accession>
<dbReference type="RefSeq" id="XP_001303673.1">
    <property type="nucleotide sequence ID" value="XM_001303672.1"/>
</dbReference>
<feature type="coiled-coil region" evidence="1">
    <location>
        <begin position="35"/>
        <end position="144"/>
    </location>
</feature>
<organism evidence="2 3">
    <name type="scientific">Trichomonas vaginalis (strain ATCC PRA-98 / G3)</name>
    <dbReference type="NCBI Taxonomy" id="412133"/>
    <lineage>
        <taxon>Eukaryota</taxon>
        <taxon>Metamonada</taxon>
        <taxon>Parabasalia</taxon>
        <taxon>Trichomonadida</taxon>
        <taxon>Trichomonadidae</taxon>
        <taxon>Trichomonas</taxon>
    </lineage>
</organism>
<dbReference type="VEuPathDB" id="TrichDB:TVAGG3_0481820"/>
<dbReference type="SMR" id="A2FWH3"/>
<protein>
    <recommendedName>
        <fullName evidence="4">Chromosome partition protein Smc</fullName>
    </recommendedName>
</protein>
<dbReference type="SUPFAM" id="SSF46579">
    <property type="entry name" value="Prefoldin"/>
    <property type="match status" value="1"/>
</dbReference>
<sequence>MSISEIREKHYADAKHLWDDDYFETSPYKKSIKTVNSESLRIFQLENEYKEAESKTGAITKQAEDYVVKLEEKAALYADEVKKLENQLDQYKQKKAEFKASIESEIKSDNKTFDKAETVLEQRIQTANDTIADLTQKINALEKLITLRMPEAQELLIQLRALLSAQSKELYFMERKMKNENSGKLTERKNKN</sequence>
<dbReference type="EMBL" id="DS114085">
    <property type="protein sequence ID" value="EAX90743.1"/>
    <property type="molecule type" value="Genomic_DNA"/>
</dbReference>
<reference evidence="2" key="2">
    <citation type="journal article" date="2007" name="Science">
        <title>Draft genome sequence of the sexually transmitted pathogen Trichomonas vaginalis.</title>
        <authorList>
            <person name="Carlton J.M."/>
            <person name="Hirt R.P."/>
            <person name="Silva J.C."/>
            <person name="Delcher A.L."/>
            <person name="Schatz M."/>
            <person name="Zhao Q."/>
            <person name="Wortman J.R."/>
            <person name="Bidwell S.L."/>
            <person name="Alsmark U.C.M."/>
            <person name="Besteiro S."/>
            <person name="Sicheritz-Ponten T."/>
            <person name="Noel C.J."/>
            <person name="Dacks J.B."/>
            <person name="Foster P.G."/>
            <person name="Simillion C."/>
            <person name="Van de Peer Y."/>
            <person name="Miranda-Saavedra D."/>
            <person name="Barton G.J."/>
            <person name="Westrop G.D."/>
            <person name="Mueller S."/>
            <person name="Dessi D."/>
            <person name="Fiori P.L."/>
            <person name="Ren Q."/>
            <person name="Paulsen I."/>
            <person name="Zhang H."/>
            <person name="Bastida-Corcuera F.D."/>
            <person name="Simoes-Barbosa A."/>
            <person name="Brown M.T."/>
            <person name="Hayes R.D."/>
            <person name="Mukherjee M."/>
            <person name="Okumura C.Y."/>
            <person name="Schneider R."/>
            <person name="Smith A.J."/>
            <person name="Vanacova S."/>
            <person name="Villalvazo M."/>
            <person name="Haas B.J."/>
            <person name="Pertea M."/>
            <person name="Feldblyum T.V."/>
            <person name="Utterback T.R."/>
            <person name="Shu C.L."/>
            <person name="Osoegawa K."/>
            <person name="de Jong P.J."/>
            <person name="Hrdy I."/>
            <person name="Horvathova L."/>
            <person name="Zubacova Z."/>
            <person name="Dolezal P."/>
            <person name="Malik S.B."/>
            <person name="Logsdon J.M. Jr."/>
            <person name="Henze K."/>
            <person name="Gupta A."/>
            <person name="Wang C.C."/>
            <person name="Dunne R.L."/>
            <person name="Upcroft J.A."/>
            <person name="Upcroft P."/>
            <person name="White O."/>
            <person name="Salzberg S.L."/>
            <person name="Tang P."/>
            <person name="Chiu C.-H."/>
            <person name="Lee Y.-S."/>
            <person name="Embley T.M."/>
            <person name="Coombs G.H."/>
            <person name="Mottram J.C."/>
            <person name="Tachezy J."/>
            <person name="Fraser-Liggett C.M."/>
            <person name="Johnson P.J."/>
        </authorList>
    </citation>
    <scope>NUCLEOTIDE SEQUENCE [LARGE SCALE GENOMIC DNA]</scope>
    <source>
        <strain evidence="2">G3</strain>
    </source>
</reference>
<evidence type="ECO:0000256" key="1">
    <source>
        <dbReference type="SAM" id="Coils"/>
    </source>
</evidence>
<keyword evidence="3" id="KW-1185">Reference proteome</keyword>